<evidence type="ECO:0000256" key="1">
    <source>
        <dbReference type="SAM" id="Coils"/>
    </source>
</evidence>
<gene>
    <name evidence="2" type="ORF">MGAL_10B032837</name>
</gene>
<name>A0A8B6E921_MYTGA</name>
<keyword evidence="3" id="KW-1185">Reference proteome</keyword>
<keyword evidence="1" id="KW-0175">Coiled coil</keyword>
<dbReference type="Proteomes" id="UP000596742">
    <property type="component" value="Unassembled WGS sequence"/>
</dbReference>
<reference evidence="2" key="1">
    <citation type="submission" date="2018-11" db="EMBL/GenBank/DDBJ databases">
        <authorList>
            <person name="Alioto T."/>
            <person name="Alioto T."/>
        </authorList>
    </citation>
    <scope>NUCLEOTIDE SEQUENCE</scope>
</reference>
<feature type="coiled-coil region" evidence="1">
    <location>
        <begin position="35"/>
        <end position="76"/>
    </location>
</feature>
<dbReference type="EMBL" id="UYJE01004695">
    <property type="protein sequence ID" value="VDI30528.1"/>
    <property type="molecule type" value="Genomic_DNA"/>
</dbReference>
<comment type="caution">
    <text evidence="2">The sequence shown here is derived from an EMBL/GenBank/DDBJ whole genome shotgun (WGS) entry which is preliminary data.</text>
</comment>
<accession>A0A8B6E921</accession>
<proteinExistence type="predicted"/>
<sequence>MSYSPPMMTTPMPPSPIPPAIENYFKELCHRMTRVEEKLSTLDKIEERLEKMDTKHNKLDNEMIQCKDRISKLEESAQFLSDIKDEHIALKKRVDCINNGIETTKTDTIFVRDKLIDIETDNLKQNLLFFALEEKYDNVETNDENKGGATGTVDKKSDAVQVSENCIDTVLNFCEQFLNIENARNKIKIEKAYRLGKPNTNASKPRPIVAKFCDMSDREYVRSVSNGLKDRHFGISPHYPKVVLEKRKKLIPIMRQQRKNHKKAYIFGDKLFVNGQLWKE</sequence>
<dbReference type="OrthoDB" id="6079384at2759"/>
<evidence type="ECO:0000313" key="2">
    <source>
        <dbReference type="EMBL" id="VDI30528.1"/>
    </source>
</evidence>
<evidence type="ECO:0000313" key="3">
    <source>
        <dbReference type="Proteomes" id="UP000596742"/>
    </source>
</evidence>
<protein>
    <submittedName>
        <fullName evidence="2">Uncharacterized protein</fullName>
    </submittedName>
</protein>
<dbReference type="AlphaFoldDB" id="A0A8B6E921"/>
<organism evidence="2 3">
    <name type="scientific">Mytilus galloprovincialis</name>
    <name type="common">Mediterranean mussel</name>
    <dbReference type="NCBI Taxonomy" id="29158"/>
    <lineage>
        <taxon>Eukaryota</taxon>
        <taxon>Metazoa</taxon>
        <taxon>Spiralia</taxon>
        <taxon>Lophotrochozoa</taxon>
        <taxon>Mollusca</taxon>
        <taxon>Bivalvia</taxon>
        <taxon>Autobranchia</taxon>
        <taxon>Pteriomorphia</taxon>
        <taxon>Mytilida</taxon>
        <taxon>Mytiloidea</taxon>
        <taxon>Mytilidae</taxon>
        <taxon>Mytilinae</taxon>
        <taxon>Mytilus</taxon>
    </lineage>
</organism>
<dbReference type="Gene3D" id="3.30.70.1820">
    <property type="entry name" value="L1 transposable element, RRM domain"/>
    <property type="match status" value="1"/>
</dbReference>